<accession>A0A843UZG2</accession>
<proteinExistence type="predicted"/>
<organism evidence="1 2">
    <name type="scientific">Colocasia esculenta</name>
    <name type="common">Wild taro</name>
    <name type="synonym">Arum esculentum</name>
    <dbReference type="NCBI Taxonomy" id="4460"/>
    <lineage>
        <taxon>Eukaryota</taxon>
        <taxon>Viridiplantae</taxon>
        <taxon>Streptophyta</taxon>
        <taxon>Embryophyta</taxon>
        <taxon>Tracheophyta</taxon>
        <taxon>Spermatophyta</taxon>
        <taxon>Magnoliopsida</taxon>
        <taxon>Liliopsida</taxon>
        <taxon>Araceae</taxon>
        <taxon>Aroideae</taxon>
        <taxon>Colocasieae</taxon>
        <taxon>Colocasia</taxon>
    </lineage>
</organism>
<dbReference type="Proteomes" id="UP000652761">
    <property type="component" value="Unassembled WGS sequence"/>
</dbReference>
<comment type="caution">
    <text evidence="1">The sequence shown here is derived from an EMBL/GenBank/DDBJ whole genome shotgun (WGS) entry which is preliminary data.</text>
</comment>
<name>A0A843UZG2_COLES</name>
<evidence type="ECO:0000313" key="2">
    <source>
        <dbReference type="Proteomes" id="UP000652761"/>
    </source>
</evidence>
<dbReference type="AlphaFoldDB" id="A0A843UZG2"/>
<protein>
    <submittedName>
        <fullName evidence="1">Uncharacterized protein</fullName>
    </submittedName>
</protein>
<gene>
    <name evidence="1" type="ORF">Taro_021575</name>
</gene>
<evidence type="ECO:0000313" key="1">
    <source>
        <dbReference type="EMBL" id="MQL89015.1"/>
    </source>
</evidence>
<dbReference type="EMBL" id="NMUH01001110">
    <property type="protein sequence ID" value="MQL89015.1"/>
    <property type="molecule type" value="Genomic_DNA"/>
</dbReference>
<reference evidence="1" key="1">
    <citation type="submission" date="2017-07" db="EMBL/GenBank/DDBJ databases">
        <title>Taro Niue Genome Assembly and Annotation.</title>
        <authorList>
            <person name="Atibalentja N."/>
            <person name="Keating K."/>
            <person name="Fields C.J."/>
        </authorList>
    </citation>
    <scope>NUCLEOTIDE SEQUENCE</scope>
    <source>
        <strain evidence="1">Niue_2</strain>
        <tissue evidence="1">Leaf</tissue>
    </source>
</reference>
<sequence length="113" mass="12358">MRSERVGLAGHDSKNRLYNAFYVALSKVEAFKGFKRGVCLGRDFNQNFKCIVSARQSRGGSVRHRGDAVKLLRRGFPSISTSVGSCGAGTTRGRRPERGCSVNEEVLASSSWC</sequence>
<keyword evidence="2" id="KW-1185">Reference proteome</keyword>